<reference evidence="3" key="1">
    <citation type="submission" date="2016-03" db="EMBL/GenBank/DDBJ databases">
        <authorList>
            <person name="Guldener U."/>
        </authorList>
    </citation>
    <scope>NUCLEOTIDE SEQUENCE [LARGE SCALE GENOMIC DNA]</scope>
</reference>
<feature type="compositionally biased region" description="Basic and acidic residues" evidence="1">
    <location>
        <begin position="1"/>
        <end position="14"/>
    </location>
</feature>
<keyword evidence="3" id="KW-1185">Reference proteome</keyword>
<organism evidence="2 3">
    <name type="scientific">Rhynchosporium secalis</name>
    <name type="common">Barley scald fungus</name>
    <dbReference type="NCBI Taxonomy" id="38038"/>
    <lineage>
        <taxon>Eukaryota</taxon>
        <taxon>Fungi</taxon>
        <taxon>Dikarya</taxon>
        <taxon>Ascomycota</taxon>
        <taxon>Pezizomycotina</taxon>
        <taxon>Leotiomycetes</taxon>
        <taxon>Helotiales</taxon>
        <taxon>Ploettnerulaceae</taxon>
        <taxon>Rhynchosporium</taxon>
    </lineage>
</organism>
<evidence type="ECO:0000256" key="1">
    <source>
        <dbReference type="SAM" id="MobiDB-lite"/>
    </source>
</evidence>
<evidence type="ECO:0000313" key="3">
    <source>
        <dbReference type="Proteomes" id="UP000177625"/>
    </source>
</evidence>
<proteinExistence type="predicted"/>
<evidence type="ECO:0000313" key="2">
    <source>
        <dbReference type="EMBL" id="CZT48476.1"/>
    </source>
</evidence>
<protein>
    <submittedName>
        <fullName evidence="2">Uncharacterized protein</fullName>
    </submittedName>
</protein>
<name>A0A1E1MHB1_RHYSE</name>
<feature type="region of interest" description="Disordered" evidence="1">
    <location>
        <begin position="1"/>
        <end position="26"/>
    </location>
</feature>
<sequence>MAEREVSDRAEDQGRGSAGARDSDHCPSFIRYKVDRAGL</sequence>
<dbReference type="Proteomes" id="UP000177625">
    <property type="component" value="Unassembled WGS sequence"/>
</dbReference>
<dbReference type="AlphaFoldDB" id="A0A1E1MHB1"/>
<gene>
    <name evidence="2" type="ORF">RSE6_09172</name>
</gene>
<accession>A0A1E1MHB1</accession>
<dbReference type="EMBL" id="FJVC01000337">
    <property type="protein sequence ID" value="CZT48476.1"/>
    <property type="molecule type" value="Genomic_DNA"/>
</dbReference>